<dbReference type="InterPro" id="IPR056002">
    <property type="entry name" value="DUF7580"/>
</dbReference>
<protein>
    <recommendedName>
        <fullName evidence="2">DUF7580 domain-containing protein</fullName>
    </recommendedName>
</protein>
<feature type="region of interest" description="Disordered" evidence="1">
    <location>
        <begin position="348"/>
        <end position="374"/>
    </location>
</feature>
<evidence type="ECO:0000313" key="3">
    <source>
        <dbReference type="EMBL" id="KAF2489931.1"/>
    </source>
</evidence>
<dbReference type="PANTHER" id="PTHR35186:SF4">
    <property type="entry name" value="PRION-INHIBITION AND PROPAGATION HELO DOMAIN-CONTAINING PROTEIN"/>
    <property type="match status" value="1"/>
</dbReference>
<evidence type="ECO:0000313" key="4">
    <source>
        <dbReference type="Proteomes" id="UP000799750"/>
    </source>
</evidence>
<name>A0A6A6QCR2_9PEZI</name>
<feature type="domain" description="DUF7580" evidence="2">
    <location>
        <begin position="208"/>
        <end position="637"/>
    </location>
</feature>
<dbReference type="Pfam" id="PF24476">
    <property type="entry name" value="DUF7580"/>
    <property type="match status" value="1"/>
</dbReference>
<dbReference type="PANTHER" id="PTHR35186">
    <property type="entry name" value="ANK_REP_REGION DOMAIN-CONTAINING PROTEIN"/>
    <property type="match status" value="1"/>
</dbReference>
<proteinExistence type="predicted"/>
<keyword evidence="4" id="KW-1185">Reference proteome</keyword>
<evidence type="ECO:0000256" key="1">
    <source>
        <dbReference type="SAM" id="MobiDB-lite"/>
    </source>
</evidence>
<dbReference type="EMBL" id="MU004198">
    <property type="protein sequence ID" value="KAF2489931.1"/>
    <property type="molecule type" value="Genomic_DNA"/>
</dbReference>
<accession>A0A6A6QCR2</accession>
<dbReference type="Proteomes" id="UP000799750">
    <property type="component" value="Unassembled WGS sequence"/>
</dbReference>
<reference evidence="3" key="1">
    <citation type="journal article" date="2020" name="Stud. Mycol.">
        <title>101 Dothideomycetes genomes: a test case for predicting lifestyles and emergence of pathogens.</title>
        <authorList>
            <person name="Haridas S."/>
            <person name="Albert R."/>
            <person name="Binder M."/>
            <person name="Bloem J."/>
            <person name="Labutti K."/>
            <person name="Salamov A."/>
            <person name="Andreopoulos B."/>
            <person name="Baker S."/>
            <person name="Barry K."/>
            <person name="Bills G."/>
            <person name="Bluhm B."/>
            <person name="Cannon C."/>
            <person name="Castanera R."/>
            <person name="Culley D."/>
            <person name="Daum C."/>
            <person name="Ezra D."/>
            <person name="Gonzalez J."/>
            <person name="Henrissat B."/>
            <person name="Kuo A."/>
            <person name="Liang C."/>
            <person name="Lipzen A."/>
            <person name="Lutzoni F."/>
            <person name="Magnuson J."/>
            <person name="Mondo S."/>
            <person name="Nolan M."/>
            <person name="Ohm R."/>
            <person name="Pangilinan J."/>
            <person name="Park H.-J."/>
            <person name="Ramirez L."/>
            <person name="Alfaro M."/>
            <person name="Sun H."/>
            <person name="Tritt A."/>
            <person name="Yoshinaga Y."/>
            <person name="Zwiers L.-H."/>
            <person name="Turgeon B."/>
            <person name="Goodwin S."/>
            <person name="Spatafora J."/>
            <person name="Crous P."/>
            <person name="Grigoriev I."/>
        </authorList>
    </citation>
    <scope>NUCLEOTIDE SEQUENCE</scope>
    <source>
        <strain evidence="3">CBS 269.34</strain>
    </source>
</reference>
<dbReference type="AlphaFoldDB" id="A0A6A6QCR2"/>
<organism evidence="3 4">
    <name type="scientific">Lophium mytilinum</name>
    <dbReference type="NCBI Taxonomy" id="390894"/>
    <lineage>
        <taxon>Eukaryota</taxon>
        <taxon>Fungi</taxon>
        <taxon>Dikarya</taxon>
        <taxon>Ascomycota</taxon>
        <taxon>Pezizomycotina</taxon>
        <taxon>Dothideomycetes</taxon>
        <taxon>Pleosporomycetidae</taxon>
        <taxon>Mytilinidiales</taxon>
        <taxon>Mytilinidiaceae</taxon>
        <taxon>Lophium</taxon>
    </lineage>
</organism>
<feature type="compositionally biased region" description="Low complexity" evidence="1">
    <location>
        <begin position="362"/>
        <end position="374"/>
    </location>
</feature>
<evidence type="ECO:0000259" key="2">
    <source>
        <dbReference type="Pfam" id="PF24476"/>
    </source>
</evidence>
<gene>
    <name evidence="3" type="ORF">BU16DRAFT_567024</name>
</gene>
<sequence length="646" mass="72802">MSGIEVVSLAIGVVPVVLEVVKSFRTVKNKIRTLRNPPQAIRPILIKLQCQETKFKHECRLLSSLSSDDDSTWAFLNRESDLATSDSSSVEIADREFRQGLKEEDTLCVSIVGEIQRLLREIDSEVSKIDAFNPTLGGNNISFKSKIKDATLLCWKESDYLKRLEDLESWNSQLVALRSRLMEPTSPRRSLKRAKISHTLPMWFTDIHKATKLLYETLMEAWKCENRSHLKHFALLWLNARIEAGGVRHDIAIRSHVQEGKTFEKLRFETPIWLYVKTISINLRSSPLPTSPPTSSLAQDCRVIQEEETFPKDNLPSRPSLKRSIGSIIDKASCKVGKKPRVHFEDSLHSVPLMPITPPPSQTSESPQSAESSENQLFDLRQTRSMCCHLNDIACSTHLNSEEHCVGYLESEQTCRYEFYNTAATSSNTASSQNCSRPVEKTLYRLPMLYKLKLARELTMATLKFCSTPWTSGEWRLHNLFYFTNSRPTLSHVQSVEELMEDLKTLHFTASFPEAKTSNETPVGAPDSIAEEANPPQITPEAMYGIRNQELSSLAVALLEIAYGKPLRNLCLVDGLHDVVGARMLLKGSVTPFGLRYTEIVQKCLSCDFGFGADLGQPQVQNAVYSEIVCPLEEMIAAFEKVSLDI</sequence>
<dbReference type="OrthoDB" id="5331891at2759"/>